<accession>A0A5N5WVD2</accession>
<evidence type="ECO:0000313" key="2">
    <source>
        <dbReference type="Proteomes" id="UP000326565"/>
    </source>
</evidence>
<dbReference type="EMBL" id="ML732280">
    <property type="protein sequence ID" value="KAB8071164.1"/>
    <property type="molecule type" value="Genomic_DNA"/>
</dbReference>
<protein>
    <submittedName>
        <fullName evidence="1">Uncharacterized protein</fullName>
    </submittedName>
</protein>
<name>A0A5N5WVD2_9EURO</name>
<sequence>MSPPGADPLTVKPMSSRLKARTVGYKEPTCHIHGSISLLARVHTFKFSFLLLFFVYRCSYMICWR</sequence>
<evidence type="ECO:0000313" key="1">
    <source>
        <dbReference type="EMBL" id="KAB8071164.1"/>
    </source>
</evidence>
<dbReference type="Proteomes" id="UP000326565">
    <property type="component" value="Unassembled WGS sequence"/>
</dbReference>
<dbReference type="AlphaFoldDB" id="A0A5N5WVD2"/>
<keyword evidence="2" id="KW-1185">Reference proteome</keyword>
<reference evidence="1 2" key="1">
    <citation type="submission" date="2019-04" db="EMBL/GenBank/DDBJ databases">
        <title>Friends and foes A comparative genomics study of 23 Aspergillus species from section Flavi.</title>
        <authorList>
            <consortium name="DOE Joint Genome Institute"/>
            <person name="Kjaerbolling I."/>
            <person name="Vesth T."/>
            <person name="Frisvad J.C."/>
            <person name="Nybo J.L."/>
            <person name="Theobald S."/>
            <person name="Kildgaard S."/>
            <person name="Isbrandt T."/>
            <person name="Kuo A."/>
            <person name="Sato A."/>
            <person name="Lyhne E.K."/>
            <person name="Kogle M.E."/>
            <person name="Wiebenga A."/>
            <person name="Kun R.S."/>
            <person name="Lubbers R.J."/>
            <person name="Makela M.R."/>
            <person name="Barry K."/>
            <person name="Chovatia M."/>
            <person name="Clum A."/>
            <person name="Daum C."/>
            <person name="Haridas S."/>
            <person name="He G."/>
            <person name="LaButti K."/>
            <person name="Lipzen A."/>
            <person name="Mondo S."/>
            <person name="Riley R."/>
            <person name="Salamov A."/>
            <person name="Simmons B.A."/>
            <person name="Magnuson J.K."/>
            <person name="Henrissat B."/>
            <person name="Mortensen U.H."/>
            <person name="Larsen T.O."/>
            <person name="Devries R.P."/>
            <person name="Grigoriev I.V."/>
            <person name="Machida M."/>
            <person name="Baker S.E."/>
            <person name="Andersen M.R."/>
        </authorList>
    </citation>
    <scope>NUCLEOTIDE SEQUENCE [LARGE SCALE GENOMIC DNA]</scope>
    <source>
        <strain evidence="1 2">CBS 151.66</strain>
    </source>
</reference>
<organism evidence="1 2">
    <name type="scientific">Aspergillus leporis</name>
    <dbReference type="NCBI Taxonomy" id="41062"/>
    <lineage>
        <taxon>Eukaryota</taxon>
        <taxon>Fungi</taxon>
        <taxon>Dikarya</taxon>
        <taxon>Ascomycota</taxon>
        <taxon>Pezizomycotina</taxon>
        <taxon>Eurotiomycetes</taxon>
        <taxon>Eurotiomycetidae</taxon>
        <taxon>Eurotiales</taxon>
        <taxon>Aspergillaceae</taxon>
        <taxon>Aspergillus</taxon>
        <taxon>Aspergillus subgen. Circumdati</taxon>
    </lineage>
</organism>
<proteinExistence type="predicted"/>
<gene>
    <name evidence="1" type="ORF">BDV29DRAFT_179634</name>
</gene>